<feature type="region of interest" description="Disordered" evidence="1">
    <location>
        <begin position="149"/>
        <end position="178"/>
    </location>
</feature>
<accession>W7TTX1</accession>
<gene>
    <name evidence="3" type="ORF">Naga_101939g1</name>
</gene>
<keyword evidence="2" id="KW-0472">Membrane</keyword>
<dbReference type="EMBL" id="AZIL01001469">
    <property type="protein sequence ID" value="EWM23789.1"/>
    <property type="molecule type" value="Genomic_DNA"/>
</dbReference>
<dbReference type="AlphaFoldDB" id="W7TTX1"/>
<keyword evidence="4" id="KW-1185">Reference proteome</keyword>
<protein>
    <submittedName>
        <fullName evidence="3">Uncharacterized protein</fullName>
    </submittedName>
</protein>
<evidence type="ECO:0000256" key="2">
    <source>
        <dbReference type="SAM" id="Phobius"/>
    </source>
</evidence>
<feature type="transmembrane region" description="Helical" evidence="2">
    <location>
        <begin position="28"/>
        <end position="49"/>
    </location>
</feature>
<reference evidence="3 4" key="1">
    <citation type="journal article" date="2014" name="Mol. Plant">
        <title>Chromosome Scale Genome Assembly and Transcriptome Profiling of Nannochloropsis gaditana in Nitrogen Depletion.</title>
        <authorList>
            <person name="Corteggiani Carpinelli E."/>
            <person name="Telatin A."/>
            <person name="Vitulo N."/>
            <person name="Forcato C."/>
            <person name="D'Angelo M."/>
            <person name="Schiavon R."/>
            <person name="Vezzi A."/>
            <person name="Giacometti G.M."/>
            <person name="Morosinotto T."/>
            <person name="Valle G."/>
        </authorList>
    </citation>
    <scope>NUCLEOTIDE SEQUENCE [LARGE SCALE GENOMIC DNA]</scope>
    <source>
        <strain evidence="3 4">B-31</strain>
    </source>
</reference>
<name>W7TTX1_9STRA</name>
<keyword evidence="2" id="KW-1133">Transmembrane helix</keyword>
<organism evidence="3 4">
    <name type="scientific">Nannochloropsis gaditana</name>
    <dbReference type="NCBI Taxonomy" id="72520"/>
    <lineage>
        <taxon>Eukaryota</taxon>
        <taxon>Sar</taxon>
        <taxon>Stramenopiles</taxon>
        <taxon>Ochrophyta</taxon>
        <taxon>Eustigmatophyceae</taxon>
        <taxon>Eustigmatales</taxon>
        <taxon>Monodopsidaceae</taxon>
        <taxon>Nannochloropsis</taxon>
    </lineage>
</organism>
<evidence type="ECO:0000313" key="4">
    <source>
        <dbReference type="Proteomes" id="UP000019335"/>
    </source>
</evidence>
<keyword evidence="2" id="KW-0812">Transmembrane</keyword>
<sequence>MGPGGARGGDDQTLVLHARLLLPLVRPYFLLCCLLLLLHLLSVVLLLVLPPSLRPALPPSFPRRRLLQYCPLSLCSGGRMEACPRPRPRHGAAPPRQLQQHPDLCLVLVLPPAFPPPLLYPHPAQPTRAIPLPLLASLPHLPLFPAGGAAGSGTWREEGREGGREKGREALNPSDTKRSQKTILDTFALPFCVVSLVLPSSLPPSLPPSLPSFSFPPSIAPSLCPPSPLP</sequence>
<proteinExistence type="predicted"/>
<evidence type="ECO:0000313" key="3">
    <source>
        <dbReference type="EMBL" id="EWM23789.1"/>
    </source>
</evidence>
<comment type="caution">
    <text evidence="3">The sequence shown here is derived from an EMBL/GenBank/DDBJ whole genome shotgun (WGS) entry which is preliminary data.</text>
</comment>
<dbReference type="Proteomes" id="UP000019335">
    <property type="component" value="Chromosome 15"/>
</dbReference>
<evidence type="ECO:0000256" key="1">
    <source>
        <dbReference type="SAM" id="MobiDB-lite"/>
    </source>
</evidence>
<feature type="compositionally biased region" description="Basic and acidic residues" evidence="1">
    <location>
        <begin position="155"/>
        <end position="169"/>
    </location>
</feature>